<dbReference type="InterPro" id="IPR046847">
    <property type="entry name" value="Xre-like_HTH"/>
</dbReference>
<dbReference type="Pfam" id="PF20432">
    <property type="entry name" value="Xre-like-HTH"/>
    <property type="match status" value="1"/>
</dbReference>
<evidence type="ECO:0000259" key="1">
    <source>
        <dbReference type="Pfam" id="PF09722"/>
    </source>
</evidence>
<sequence length="132" mass="15221">MGNAAEGTPESREKQARVGLEVFWNIADKWDLTPGQQQTLLGVGESTFHQWRQSPPRELSRDTLERLSHIFGIYKDLHLLFREEENADSWIRRPNKNPLFGGRPALDLMLTGEVSNLLMVRRHLDTQLEGWA</sequence>
<reference evidence="4" key="1">
    <citation type="submission" date="2016-10" db="EMBL/GenBank/DDBJ databases">
        <authorList>
            <person name="Varghese N."/>
        </authorList>
    </citation>
    <scope>NUCLEOTIDE SEQUENCE [LARGE SCALE GENOMIC DNA]</scope>
    <source>
        <strain evidence="4">HL 19</strain>
    </source>
</reference>
<keyword evidence="4" id="KW-1185">Reference proteome</keyword>
<feature type="domain" description="Antitoxin Xre/MbcA/ParS-like toxin-binding" evidence="1">
    <location>
        <begin position="79"/>
        <end position="126"/>
    </location>
</feature>
<protein>
    <submittedName>
        <fullName evidence="3">Uncharacterized protein</fullName>
    </submittedName>
</protein>
<evidence type="ECO:0000313" key="4">
    <source>
        <dbReference type="Proteomes" id="UP000183104"/>
    </source>
</evidence>
<feature type="domain" description="Antitoxin Xre-like helix-turn-helix" evidence="2">
    <location>
        <begin position="17"/>
        <end position="70"/>
    </location>
</feature>
<dbReference type="OrthoDB" id="117888at2"/>
<dbReference type="InterPro" id="IPR024467">
    <property type="entry name" value="Xre/MbcA/ParS-like_toxin-bd"/>
</dbReference>
<dbReference type="RefSeq" id="WP_054965906.1">
    <property type="nucleotide sequence ID" value="NZ_FMUN01000003.1"/>
</dbReference>
<proteinExistence type="predicted"/>
<organism evidence="3 4">
    <name type="scientific">Thiohalorhabdus denitrificans</name>
    <dbReference type="NCBI Taxonomy" id="381306"/>
    <lineage>
        <taxon>Bacteria</taxon>
        <taxon>Pseudomonadati</taxon>
        <taxon>Pseudomonadota</taxon>
        <taxon>Gammaproteobacteria</taxon>
        <taxon>Thiohalorhabdales</taxon>
        <taxon>Thiohalorhabdaceae</taxon>
        <taxon>Thiohalorhabdus</taxon>
    </lineage>
</organism>
<dbReference type="AlphaFoldDB" id="A0A0P9EN27"/>
<dbReference type="Pfam" id="PF09722">
    <property type="entry name" value="Xre_MbcA_ParS_C"/>
    <property type="match status" value="1"/>
</dbReference>
<name>A0A0P9EN27_9GAMM</name>
<gene>
    <name evidence="3" type="ORF">SAMN05661077_1157</name>
</gene>
<dbReference type="GO" id="GO:0003677">
    <property type="term" value="F:DNA binding"/>
    <property type="evidence" value="ECO:0007669"/>
    <property type="project" value="InterPro"/>
</dbReference>
<evidence type="ECO:0000259" key="2">
    <source>
        <dbReference type="Pfam" id="PF20432"/>
    </source>
</evidence>
<evidence type="ECO:0000313" key="3">
    <source>
        <dbReference type="EMBL" id="SCY09025.1"/>
    </source>
</evidence>
<dbReference type="EMBL" id="FMUN01000003">
    <property type="protein sequence ID" value="SCY09025.1"/>
    <property type="molecule type" value="Genomic_DNA"/>
</dbReference>
<accession>A0A0P9EN27</accession>
<dbReference type="Proteomes" id="UP000183104">
    <property type="component" value="Unassembled WGS sequence"/>
</dbReference>